<reference evidence="2" key="1">
    <citation type="journal article" date="2019" name="Emerg. Microbes Infect.">
        <title>Comprehensive subspecies identification of 175 nontuberculous mycobacteria species based on 7547 genomic profiles.</title>
        <authorList>
            <person name="Matsumoto Y."/>
            <person name="Kinjo T."/>
            <person name="Motooka D."/>
            <person name="Nabeya D."/>
            <person name="Jung N."/>
            <person name="Uechi K."/>
            <person name="Horii T."/>
            <person name="Iida T."/>
            <person name="Fujita J."/>
            <person name="Nakamura S."/>
        </authorList>
    </citation>
    <scope>NUCLEOTIDE SEQUENCE [LARGE SCALE GENOMIC DNA]</scope>
    <source>
        <strain evidence="2">JCM 13671</strain>
    </source>
</reference>
<feature type="region of interest" description="Disordered" evidence="1">
    <location>
        <begin position="35"/>
        <end position="71"/>
    </location>
</feature>
<gene>
    <name evidence="2" type="ORF">MCNF_25290</name>
</gene>
<proteinExistence type="predicted"/>
<evidence type="ECO:0000313" key="2">
    <source>
        <dbReference type="EMBL" id="BBZ33924.1"/>
    </source>
</evidence>
<name>A0A7I7XXQ5_9MYCO</name>
<reference evidence="2" key="2">
    <citation type="submission" date="2020-02" db="EMBL/GenBank/DDBJ databases">
        <authorList>
            <person name="Matsumoto Y."/>
            <person name="Motooka D."/>
            <person name="Nakamura S."/>
        </authorList>
    </citation>
    <scope>NUCLEOTIDE SEQUENCE</scope>
    <source>
        <strain evidence="2">JCM 13671</strain>
    </source>
</reference>
<protein>
    <submittedName>
        <fullName evidence="2">Uncharacterized protein</fullName>
    </submittedName>
</protein>
<organism evidence="2 3">
    <name type="scientific">Mycolicibacterium confluentis</name>
    <dbReference type="NCBI Taxonomy" id="28047"/>
    <lineage>
        <taxon>Bacteria</taxon>
        <taxon>Bacillati</taxon>
        <taxon>Actinomycetota</taxon>
        <taxon>Actinomycetes</taxon>
        <taxon>Mycobacteriales</taxon>
        <taxon>Mycobacteriaceae</taxon>
        <taxon>Mycolicibacterium</taxon>
    </lineage>
</organism>
<sequence>MSEGNPRTTWRTLHEAIAFPYGKVLAEHVSDRRITSGVQMKRNQRTAQAAATAPHTASTAMPNQSTDSVIA</sequence>
<keyword evidence="3" id="KW-1185">Reference proteome</keyword>
<evidence type="ECO:0000313" key="3">
    <source>
        <dbReference type="Proteomes" id="UP000466931"/>
    </source>
</evidence>
<feature type="compositionally biased region" description="Polar residues" evidence="1">
    <location>
        <begin position="61"/>
        <end position="71"/>
    </location>
</feature>
<feature type="compositionally biased region" description="Low complexity" evidence="1">
    <location>
        <begin position="46"/>
        <end position="60"/>
    </location>
</feature>
<dbReference type="EMBL" id="AP022612">
    <property type="protein sequence ID" value="BBZ33924.1"/>
    <property type="molecule type" value="Genomic_DNA"/>
</dbReference>
<accession>A0A7I7XXQ5</accession>
<dbReference type="Proteomes" id="UP000466931">
    <property type="component" value="Chromosome"/>
</dbReference>
<dbReference type="AlphaFoldDB" id="A0A7I7XXQ5"/>
<evidence type="ECO:0000256" key="1">
    <source>
        <dbReference type="SAM" id="MobiDB-lite"/>
    </source>
</evidence>